<evidence type="ECO:0000313" key="3">
    <source>
        <dbReference type="Proteomes" id="UP000437017"/>
    </source>
</evidence>
<organism evidence="2 3">
    <name type="scientific">Balaenoptera physalus</name>
    <name type="common">Fin whale</name>
    <name type="synonym">Balaena physalus</name>
    <dbReference type="NCBI Taxonomy" id="9770"/>
    <lineage>
        <taxon>Eukaryota</taxon>
        <taxon>Metazoa</taxon>
        <taxon>Chordata</taxon>
        <taxon>Craniata</taxon>
        <taxon>Vertebrata</taxon>
        <taxon>Euteleostomi</taxon>
        <taxon>Mammalia</taxon>
        <taxon>Eutheria</taxon>
        <taxon>Laurasiatheria</taxon>
        <taxon>Artiodactyla</taxon>
        <taxon>Whippomorpha</taxon>
        <taxon>Cetacea</taxon>
        <taxon>Mysticeti</taxon>
        <taxon>Balaenopteridae</taxon>
        <taxon>Balaenoptera</taxon>
    </lineage>
</organism>
<feature type="compositionally biased region" description="Basic and acidic residues" evidence="1">
    <location>
        <begin position="230"/>
        <end position="245"/>
    </location>
</feature>
<feature type="compositionally biased region" description="Basic residues" evidence="1">
    <location>
        <begin position="95"/>
        <end position="111"/>
    </location>
</feature>
<dbReference type="AlphaFoldDB" id="A0A6A1QDJ1"/>
<feature type="compositionally biased region" description="Basic and acidic residues" evidence="1">
    <location>
        <begin position="112"/>
        <end position="125"/>
    </location>
</feature>
<accession>A0A6A1QDJ1</accession>
<dbReference type="OrthoDB" id="264354at2759"/>
<protein>
    <submittedName>
        <fullName evidence="2">Uncharacterized protein</fullName>
    </submittedName>
</protein>
<feature type="region of interest" description="Disordered" evidence="1">
    <location>
        <begin position="219"/>
        <end position="252"/>
    </location>
</feature>
<name>A0A6A1QDJ1_BALPH</name>
<evidence type="ECO:0000313" key="2">
    <source>
        <dbReference type="EMBL" id="KAB0406752.1"/>
    </source>
</evidence>
<proteinExistence type="predicted"/>
<keyword evidence="3" id="KW-1185">Reference proteome</keyword>
<dbReference type="Proteomes" id="UP000437017">
    <property type="component" value="Unassembled WGS sequence"/>
</dbReference>
<comment type="caution">
    <text evidence="2">The sequence shown here is derived from an EMBL/GenBank/DDBJ whole genome shotgun (WGS) entry which is preliminary data.</text>
</comment>
<feature type="region of interest" description="Disordered" evidence="1">
    <location>
        <begin position="78"/>
        <end position="200"/>
    </location>
</feature>
<gene>
    <name evidence="2" type="ORF">E2I00_018031</name>
</gene>
<feature type="compositionally biased region" description="Basic residues" evidence="1">
    <location>
        <begin position="154"/>
        <end position="173"/>
    </location>
</feature>
<evidence type="ECO:0000256" key="1">
    <source>
        <dbReference type="SAM" id="MobiDB-lite"/>
    </source>
</evidence>
<sequence>MTGSRICCNFLNMWKKSKISTMYYLNQDAKLSNLFLQASSPTTGTAPRSQSRLSVCPSTQDICRSAILHDMSEASLEQSTPVVVLSPARKESGKKSVKQRPRRRRRAALRYKHTEEQVKGRRGDFHLQIPSHRWSETDTDSSDSSSADESHWIQAKRRAQVKFRLSRRRRNKKPSGNLDESSAPNEIHPVHLGSEGKKRPELTECESYSLNLHRGKGATYQGCSGSLPRRSSDIKRPSRKHEGSRGRYHRRGFLQEPPATYHEGSDHLKACRSVTPEKDLITAKYISSCCELRAICGAGDVPGSAVEQIIPTGTRYPLLTLIKASRRESFPITFL</sequence>
<dbReference type="EMBL" id="SGJD01000136">
    <property type="protein sequence ID" value="KAB0406752.1"/>
    <property type="molecule type" value="Genomic_DNA"/>
</dbReference>
<reference evidence="2 3" key="1">
    <citation type="journal article" date="2019" name="PLoS ONE">
        <title>Genomic analyses reveal an absence of contemporary introgressive admixture between fin whales and blue whales, despite known hybrids.</title>
        <authorList>
            <person name="Westbury M.V."/>
            <person name="Petersen B."/>
            <person name="Lorenzen E.D."/>
        </authorList>
    </citation>
    <scope>NUCLEOTIDE SEQUENCE [LARGE SCALE GENOMIC DNA]</scope>
    <source>
        <strain evidence="2">FinWhale-01</strain>
    </source>
</reference>